<dbReference type="Proteomes" id="UP000034029">
    <property type="component" value="Chromosome"/>
</dbReference>
<reference evidence="3 5" key="3">
    <citation type="submission" date="2016-10" db="EMBL/GenBank/DDBJ databases">
        <authorList>
            <person name="Varghese N."/>
            <person name="Submissions S."/>
        </authorList>
    </citation>
    <scope>NUCLEOTIDE SEQUENCE [LARGE SCALE GENOMIC DNA]</scope>
    <source>
        <strain evidence="3 5">CGMCC 1.6501</strain>
    </source>
</reference>
<dbReference type="EMBL" id="CP011366">
    <property type="protein sequence ID" value="AKG72971.1"/>
    <property type="molecule type" value="Genomic_DNA"/>
</dbReference>
<reference evidence="2 4" key="1">
    <citation type="journal article" date="2015" name="Int. J. Syst. Evol. Microbiol.">
        <title>Complete genome sequence of Salinicoccus halodurans H3B36, isolated from the Qaidam Basin in China.</title>
        <authorList>
            <person name="Jiang K."/>
            <person name="Xue Y."/>
            <person name="Ma Y."/>
        </authorList>
    </citation>
    <scope>NUCLEOTIDE SEQUENCE [LARGE SCALE GENOMIC DNA]</scope>
    <source>
        <strain evidence="2 4">H3B36</strain>
    </source>
</reference>
<feature type="transmembrane region" description="Helical" evidence="1">
    <location>
        <begin position="5"/>
        <end position="22"/>
    </location>
</feature>
<dbReference type="EMBL" id="FOTB01000003">
    <property type="protein sequence ID" value="SFK76837.1"/>
    <property type="molecule type" value="Genomic_DNA"/>
</dbReference>
<reference evidence="4" key="2">
    <citation type="submission" date="2015-04" db="EMBL/GenBank/DDBJ databases">
        <title>Complete genome sequence of Salinicoccus halodurans strain H3B36, isolated from the Qaidam basin of China.</title>
        <authorList>
            <person name="Ma Y."/>
            <person name="Jiang K."/>
            <person name="Xue Y."/>
        </authorList>
    </citation>
    <scope>NUCLEOTIDE SEQUENCE [LARGE SCALE GENOMIC DNA]</scope>
    <source>
        <strain evidence="4">H3B36</strain>
    </source>
</reference>
<proteinExistence type="predicted"/>
<dbReference type="AlphaFoldDB" id="A0A0F7HHI9"/>
<evidence type="ECO:0000313" key="4">
    <source>
        <dbReference type="Proteomes" id="UP000034029"/>
    </source>
</evidence>
<keyword evidence="1" id="KW-0472">Membrane</keyword>
<evidence type="ECO:0000256" key="1">
    <source>
        <dbReference type="SAM" id="Phobius"/>
    </source>
</evidence>
<evidence type="ECO:0000313" key="2">
    <source>
        <dbReference type="EMBL" id="AKG72971.1"/>
    </source>
</evidence>
<dbReference type="KEGG" id="shv:AAT16_01260"/>
<dbReference type="RefSeq" id="WP_046789167.1">
    <property type="nucleotide sequence ID" value="NZ_CP011366.1"/>
</dbReference>
<evidence type="ECO:0000313" key="3">
    <source>
        <dbReference type="EMBL" id="SFK76837.1"/>
    </source>
</evidence>
<sequence length="94" mass="11267">MRRVILILLVLMQLMFFINYIINDGIIFFNIYVWSVLSLISLFTGWRAIRSEPNLYENRRFHFGLSLTLFILSIVSLIFIVLIAFTKPYFLHIY</sequence>
<keyword evidence="1" id="KW-1133">Transmembrane helix</keyword>
<protein>
    <submittedName>
        <fullName evidence="3">Uncharacterized protein</fullName>
    </submittedName>
</protein>
<dbReference type="Proteomes" id="UP000183090">
    <property type="component" value="Unassembled WGS sequence"/>
</dbReference>
<gene>
    <name evidence="2" type="ORF">AAT16_01260</name>
    <name evidence="3" type="ORF">SAMN05216235_1624</name>
</gene>
<dbReference type="OrthoDB" id="2390336at2"/>
<keyword evidence="4" id="KW-1185">Reference proteome</keyword>
<keyword evidence="1" id="KW-0812">Transmembrane</keyword>
<feature type="transmembrane region" description="Helical" evidence="1">
    <location>
        <begin position="61"/>
        <end position="85"/>
    </location>
</feature>
<organism evidence="3 5">
    <name type="scientific">Salinicoccus halodurans</name>
    <dbReference type="NCBI Taxonomy" id="407035"/>
    <lineage>
        <taxon>Bacteria</taxon>
        <taxon>Bacillati</taxon>
        <taxon>Bacillota</taxon>
        <taxon>Bacilli</taxon>
        <taxon>Bacillales</taxon>
        <taxon>Staphylococcaceae</taxon>
        <taxon>Salinicoccus</taxon>
    </lineage>
</organism>
<accession>A0A0F7HHI9</accession>
<evidence type="ECO:0000313" key="5">
    <source>
        <dbReference type="Proteomes" id="UP000183090"/>
    </source>
</evidence>
<feature type="transmembrane region" description="Helical" evidence="1">
    <location>
        <begin position="28"/>
        <end position="49"/>
    </location>
</feature>
<name>A0A0F7HHI9_9STAP</name>